<dbReference type="Proteomes" id="UP001597417">
    <property type="component" value="Unassembled WGS sequence"/>
</dbReference>
<keyword evidence="2" id="KW-1185">Reference proteome</keyword>
<dbReference type="RefSeq" id="WP_378265909.1">
    <property type="nucleotide sequence ID" value="NZ_JBHUKR010000007.1"/>
</dbReference>
<comment type="caution">
    <text evidence="1">The sequence shown here is derived from an EMBL/GenBank/DDBJ whole genome shotgun (WGS) entry which is preliminary data.</text>
</comment>
<evidence type="ECO:0000313" key="2">
    <source>
        <dbReference type="Proteomes" id="UP001597417"/>
    </source>
</evidence>
<evidence type="ECO:0008006" key="3">
    <source>
        <dbReference type="Google" id="ProtNLM"/>
    </source>
</evidence>
<organism evidence="1 2">
    <name type="scientific">Amycolatopsis pigmentata</name>
    <dbReference type="NCBI Taxonomy" id="450801"/>
    <lineage>
        <taxon>Bacteria</taxon>
        <taxon>Bacillati</taxon>
        <taxon>Actinomycetota</taxon>
        <taxon>Actinomycetes</taxon>
        <taxon>Pseudonocardiales</taxon>
        <taxon>Pseudonocardiaceae</taxon>
        <taxon>Amycolatopsis</taxon>
    </lineage>
</organism>
<accession>A0ABW5FSU8</accession>
<evidence type="ECO:0000313" key="1">
    <source>
        <dbReference type="EMBL" id="MFD2417931.1"/>
    </source>
</evidence>
<dbReference type="EMBL" id="JBHUKR010000007">
    <property type="protein sequence ID" value="MFD2417931.1"/>
    <property type="molecule type" value="Genomic_DNA"/>
</dbReference>
<protein>
    <recommendedName>
        <fullName evidence="3">K+-transporting ATPase, KdpF subunit</fullName>
    </recommendedName>
</protein>
<sequence>MLLAGLAMLVLSLGYLLLVIVTGKFRDQDEPDLAGPEPAEAALTEEG</sequence>
<proteinExistence type="predicted"/>
<name>A0ABW5FSU8_9PSEU</name>
<gene>
    <name evidence="1" type="ORF">ACFSXZ_16520</name>
</gene>
<reference evidence="2" key="1">
    <citation type="journal article" date="2019" name="Int. J. Syst. Evol. Microbiol.">
        <title>The Global Catalogue of Microorganisms (GCM) 10K type strain sequencing project: providing services to taxonomists for standard genome sequencing and annotation.</title>
        <authorList>
            <consortium name="The Broad Institute Genomics Platform"/>
            <consortium name="The Broad Institute Genome Sequencing Center for Infectious Disease"/>
            <person name="Wu L."/>
            <person name="Ma J."/>
        </authorList>
    </citation>
    <scope>NUCLEOTIDE SEQUENCE [LARGE SCALE GENOMIC DNA]</scope>
    <source>
        <strain evidence="2">CGMCC 4.7645</strain>
    </source>
</reference>